<organism evidence="2">
    <name type="scientific">marine sediment metagenome</name>
    <dbReference type="NCBI Taxonomy" id="412755"/>
    <lineage>
        <taxon>unclassified sequences</taxon>
        <taxon>metagenomes</taxon>
        <taxon>ecological metagenomes</taxon>
    </lineage>
</organism>
<dbReference type="SUPFAM" id="SSF50199">
    <property type="entry name" value="Staphylococcal nuclease"/>
    <property type="match status" value="1"/>
</dbReference>
<reference evidence="2" key="1">
    <citation type="journal article" date="2014" name="Front. Microbiol.">
        <title>High frequency of phylogenetically diverse reductive dehalogenase-homologous genes in deep subseafloor sedimentary metagenomes.</title>
        <authorList>
            <person name="Kawai M."/>
            <person name="Futagami T."/>
            <person name="Toyoda A."/>
            <person name="Takaki Y."/>
            <person name="Nishi S."/>
            <person name="Hori S."/>
            <person name="Arai W."/>
            <person name="Tsubouchi T."/>
            <person name="Morono Y."/>
            <person name="Uchiyama I."/>
            <person name="Ito T."/>
            <person name="Fujiyama A."/>
            <person name="Inagaki F."/>
            <person name="Takami H."/>
        </authorList>
    </citation>
    <scope>NUCLEOTIDE SEQUENCE</scope>
    <source>
        <strain evidence="2">Expedition CK06-06</strain>
    </source>
</reference>
<evidence type="ECO:0000313" key="2">
    <source>
        <dbReference type="EMBL" id="GAJ18854.1"/>
    </source>
</evidence>
<comment type="caution">
    <text evidence="2">The sequence shown here is derived from an EMBL/GenBank/DDBJ whole genome shotgun (WGS) entry which is preliminary data.</text>
</comment>
<proteinExistence type="predicted"/>
<gene>
    <name evidence="2" type="ORF">S12H4_56721</name>
</gene>
<evidence type="ECO:0000259" key="1">
    <source>
        <dbReference type="Pfam" id="PF00565"/>
    </source>
</evidence>
<dbReference type="InterPro" id="IPR016071">
    <property type="entry name" value="Staphylococal_nuclease_OB-fold"/>
</dbReference>
<dbReference type="AlphaFoldDB" id="X1UMV9"/>
<feature type="domain" description="TNase-like" evidence="1">
    <location>
        <begin position="81"/>
        <end position="134"/>
    </location>
</feature>
<protein>
    <recommendedName>
        <fullName evidence="1">TNase-like domain-containing protein</fullName>
    </recommendedName>
</protein>
<dbReference type="EMBL" id="BARW01036563">
    <property type="protein sequence ID" value="GAJ18854.1"/>
    <property type="molecule type" value="Genomic_DNA"/>
</dbReference>
<dbReference type="Gene3D" id="2.40.50.90">
    <property type="match status" value="1"/>
</dbReference>
<dbReference type="Pfam" id="PF00565">
    <property type="entry name" value="SNase"/>
    <property type="match status" value="1"/>
</dbReference>
<feature type="non-terminal residue" evidence="2">
    <location>
        <position position="1"/>
    </location>
</feature>
<accession>X1UMV9</accession>
<dbReference type="InterPro" id="IPR035437">
    <property type="entry name" value="SNase_OB-fold_sf"/>
</dbReference>
<sequence>DWKKEIEKLEYFFYDPIKFDKKIDLNNLKFGSKVNTADGKTGVRREEYFFVKEIIKPNLIKLSNDLVIKLIGIKPIDGKQQEAINFLRNKILKRLIFLKYDYIKYDKENHLMAYVYMKNRTFINVHLLKHELCTLDSEFNFKHRIKFESVLKG</sequence>
<name>X1UMV9_9ZZZZ</name>